<dbReference type="EMBL" id="LCNO01000034">
    <property type="protein sequence ID" value="KKU56582.1"/>
    <property type="molecule type" value="Genomic_DNA"/>
</dbReference>
<organism evidence="1 2">
    <name type="scientific">Candidatus Amesbacteria bacterium GW2011_GWA2_47_11b</name>
    <dbReference type="NCBI Taxonomy" id="1618358"/>
    <lineage>
        <taxon>Bacteria</taxon>
        <taxon>Candidatus Amesiibacteriota</taxon>
    </lineage>
</organism>
<comment type="caution">
    <text evidence="1">The sequence shown here is derived from an EMBL/GenBank/DDBJ whole genome shotgun (WGS) entry which is preliminary data.</text>
</comment>
<gene>
    <name evidence="1" type="ORF">UX80_C0034G0006</name>
</gene>
<proteinExistence type="predicted"/>
<accession>A0A0G1RHN2</accession>
<evidence type="ECO:0000313" key="1">
    <source>
        <dbReference type="EMBL" id="KKU56582.1"/>
    </source>
</evidence>
<reference evidence="1 2" key="1">
    <citation type="journal article" date="2015" name="Nature">
        <title>rRNA introns, odd ribosomes, and small enigmatic genomes across a large radiation of phyla.</title>
        <authorList>
            <person name="Brown C.T."/>
            <person name="Hug L.A."/>
            <person name="Thomas B.C."/>
            <person name="Sharon I."/>
            <person name="Castelle C.J."/>
            <person name="Singh A."/>
            <person name="Wilkins M.J."/>
            <person name="Williams K.H."/>
            <person name="Banfield J.F."/>
        </authorList>
    </citation>
    <scope>NUCLEOTIDE SEQUENCE [LARGE SCALE GENOMIC DNA]</scope>
</reference>
<dbReference type="AlphaFoldDB" id="A0A0G1RHN2"/>
<sequence length="107" mass="11893">MGKKAVAVIGSENEQELKKKAAEKLHQKKLRQGKGERVVDTTEESLRELEVIEKKQQEAGIATPEAPKKVKAARVRSKKGYLERSNSPTLPAKSAKLLSLMMNLLKN</sequence>
<evidence type="ECO:0000313" key="2">
    <source>
        <dbReference type="Proteomes" id="UP000034307"/>
    </source>
</evidence>
<dbReference type="STRING" id="1618358.UX80_C0034G0006"/>
<protein>
    <submittedName>
        <fullName evidence="1">Uncharacterized protein</fullName>
    </submittedName>
</protein>
<dbReference type="Proteomes" id="UP000034307">
    <property type="component" value="Unassembled WGS sequence"/>
</dbReference>
<name>A0A0G1RHN2_9BACT</name>